<organism evidence="1 2">
    <name type="scientific">Parascaris univalens</name>
    <name type="common">Nematode worm</name>
    <dbReference type="NCBI Taxonomy" id="6257"/>
    <lineage>
        <taxon>Eukaryota</taxon>
        <taxon>Metazoa</taxon>
        <taxon>Ecdysozoa</taxon>
        <taxon>Nematoda</taxon>
        <taxon>Chromadorea</taxon>
        <taxon>Rhabditida</taxon>
        <taxon>Spirurina</taxon>
        <taxon>Ascaridomorpha</taxon>
        <taxon>Ascaridoidea</taxon>
        <taxon>Ascarididae</taxon>
        <taxon>Parascaris</taxon>
    </lineage>
</organism>
<dbReference type="Proteomes" id="UP000887569">
    <property type="component" value="Unplaced"/>
</dbReference>
<name>A0A915ADF6_PARUN</name>
<evidence type="ECO:0000313" key="1">
    <source>
        <dbReference type="Proteomes" id="UP000887569"/>
    </source>
</evidence>
<keyword evidence="1" id="KW-1185">Reference proteome</keyword>
<dbReference type="AlphaFoldDB" id="A0A915ADF6"/>
<proteinExistence type="predicted"/>
<sequence length="118" mass="14036">RLESGAFEWLVSGTFEFLHSSQSWLAVQTRRRTLLNRFSTRRKRSSILQPKRRKDMRMLQSGRLCQGSRTTHSLPMLEYLVHPEQQLLRQQALPMQAFRLVVFNNHIFSFFNTEKVGR</sequence>
<dbReference type="WBParaSite" id="PgR006_g038_t01">
    <property type="protein sequence ID" value="PgR006_g038_t01"/>
    <property type="gene ID" value="PgR006_g038"/>
</dbReference>
<protein>
    <submittedName>
        <fullName evidence="2">Ovule protein</fullName>
    </submittedName>
</protein>
<reference evidence="2" key="1">
    <citation type="submission" date="2022-11" db="UniProtKB">
        <authorList>
            <consortium name="WormBaseParasite"/>
        </authorList>
    </citation>
    <scope>IDENTIFICATION</scope>
</reference>
<accession>A0A915ADF6</accession>
<evidence type="ECO:0000313" key="2">
    <source>
        <dbReference type="WBParaSite" id="PgR006_g038_t01"/>
    </source>
</evidence>